<evidence type="ECO:0000256" key="10">
    <source>
        <dbReference type="PIRNR" id="PIRNR000804"/>
    </source>
</evidence>
<dbReference type="SUPFAM" id="SSF55979">
    <property type="entry name" value="DNA clamp"/>
    <property type="match status" value="3"/>
</dbReference>
<gene>
    <name evidence="14" type="primary">dnaN</name>
    <name evidence="14" type="ORF">ACFQ5J_07345</name>
</gene>
<accession>A0ABW4E560</accession>
<dbReference type="GO" id="GO:0003887">
    <property type="term" value="F:DNA-directed DNA polymerase activity"/>
    <property type="evidence" value="ECO:0007669"/>
    <property type="project" value="UniProtKB-EC"/>
</dbReference>
<proteinExistence type="inferred from homology"/>
<dbReference type="SMART" id="SM00480">
    <property type="entry name" value="POL3Bc"/>
    <property type="match status" value="1"/>
</dbReference>
<comment type="subcellular location">
    <subcellularLocation>
        <location evidence="1 10">Cytoplasm</location>
    </subcellularLocation>
</comment>
<dbReference type="InterPro" id="IPR001001">
    <property type="entry name" value="DNA_polIII_beta"/>
</dbReference>
<comment type="caution">
    <text evidence="14">The sequence shown here is derived from an EMBL/GenBank/DDBJ whole genome shotgun (WGS) entry which is preliminary data.</text>
</comment>
<evidence type="ECO:0000313" key="14">
    <source>
        <dbReference type="EMBL" id="MFD1485042.1"/>
    </source>
</evidence>
<evidence type="ECO:0000259" key="13">
    <source>
        <dbReference type="Pfam" id="PF02768"/>
    </source>
</evidence>
<evidence type="ECO:0000256" key="1">
    <source>
        <dbReference type="ARBA" id="ARBA00004496"/>
    </source>
</evidence>
<evidence type="ECO:0000256" key="4">
    <source>
        <dbReference type="ARBA" id="ARBA00022490"/>
    </source>
</evidence>
<keyword evidence="7 10" id="KW-0235">DNA replication</keyword>
<dbReference type="InterPro" id="IPR022635">
    <property type="entry name" value="DNA_polIII_beta_C"/>
</dbReference>
<organism evidence="14 15">
    <name type="scientific">Lacticaseibacillus baoqingensis</name>
    <dbReference type="NCBI Taxonomy" id="2486013"/>
    <lineage>
        <taxon>Bacteria</taxon>
        <taxon>Bacillati</taxon>
        <taxon>Bacillota</taxon>
        <taxon>Bacilli</taxon>
        <taxon>Lactobacillales</taxon>
        <taxon>Lactobacillaceae</taxon>
        <taxon>Lacticaseibacillus</taxon>
    </lineage>
</organism>
<dbReference type="PIRSF" id="PIRSF000804">
    <property type="entry name" value="DNA_pol_III_b"/>
    <property type="match status" value="1"/>
</dbReference>
<feature type="domain" description="DNA polymerase III beta sliding clamp central" evidence="12">
    <location>
        <begin position="135"/>
        <end position="250"/>
    </location>
</feature>
<comment type="function">
    <text evidence="10">Confers DNA tethering and processivity to DNA polymerases and other proteins. Acts as a clamp, forming a ring around DNA (a reaction catalyzed by the clamp-loading complex) which diffuses in an ATP-independent manner freely and bidirectionally along dsDNA. Initially characterized for its ability to contact the catalytic subunit of DNA polymerase III (Pol III), a complex, multichain enzyme responsible for most of the replicative synthesis in bacteria; Pol III exhibits 3'-5' exonuclease proofreading activity. The beta chain is required for initiation of replication as well as for processivity of DNA replication.</text>
</comment>
<keyword evidence="6 10" id="KW-0548">Nucleotidyltransferase</keyword>
<dbReference type="Gene3D" id="3.10.150.10">
    <property type="entry name" value="DNA Polymerase III, subunit A, domain 2"/>
    <property type="match status" value="1"/>
</dbReference>
<keyword evidence="9" id="KW-0238">DNA-binding</keyword>
<keyword evidence="15" id="KW-1185">Reference proteome</keyword>
<dbReference type="CDD" id="cd00140">
    <property type="entry name" value="beta_clamp"/>
    <property type="match status" value="1"/>
</dbReference>
<dbReference type="Pfam" id="PF02768">
    <property type="entry name" value="DNA_pol3_beta_3"/>
    <property type="match status" value="1"/>
</dbReference>
<keyword evidence="8 10" id="KW-0239">DNA-directed DNA polymerase</keyword>
<dbReference type="InterPro" id="IPR046938">
    <property type="entry name" value="DNA_clamp_sf"/>
</dbReference>
<dbReference type="RefSeq" id="WP_125748533.1">
    <property type="nucleotide sequence ID" value="NZ_JBHTON010000019.1"/>
</dbReference>
<dbReference type="Pfam" id="PF00712">
    <property type="entry name" value="DNA_pol3_beta"/>
    <property type="match status" value="1"/>
</dbReference>
<keyword evidence="4 10" id="KW-0963">Cytoplasm</keyword>
<dbReference type="InterPro" id="IPR022637">
    <property type="entry name" value="DNA_polIII_beta_cen"/>
</dbReference>
<dbReference type="Proteomes" id="UP001597252">
    <property type="component" value="Unassembled WGS sequence"/>
</dbReference>
<dbReference type="PANTHER" id="PTHR30478">
    <property type="entry name" value="DNA POLYMERASE III SUBUNIT BETA"/>
    <property type="match status" value="1"/>
</dbReference>
<reference evidence="15" key="1">
    <citation type="journal article" date="2019" name="Int. J. Syst. Evol. Microbiol.">
        <title>The Global Catalogue of Microorganisms (GCM) 10K type strain sequencing project: providing services to taxonomists for standard genome sequencing and annotation.</title>
        <authorList>
            <consortium name="The Broad Institute Genomics Platform"/>
            <consortium name="The Broad Institute Genome Sequencing Center for Infectious Disease"/>
            <person name="Wu L."/>
            <person name="Ma J."/>
        </authorList>
    </citation>
    <scope>NUCLEOTIDE SEQUENCE [LARGE SCALE GENOMIC DNA]</scope>
    <source>
        <strain evidence="15">CCM 8903</strain>
    </source>
</reference>
<comment type="subunit">
    <text evidence="10">Forms a ring-shaped head-to-tail homodimer around DNA.</text>
</comment>
<evidence type="ECO:0000256" key="7">
    <source>
        <dbReference type="ARBA" id="ARBA00022705"/>
    </source>
</evidence>
<dbReference type="NCBIfam" id="TIGR00663">
    <property type="entry name" value="dnan"/>
    <property type="match status" value="1"/>
</dbReference>
<feature type="domain" description="DNA polymerase III beta sliding clamp N-terminal" evidence="11">
    <location>
        <begin position="1"/>
        <end position="126"/>
    </location>
</feature>
<dbReference type="EMBL" id="JBHTON010000019">
    <property type="protein sequence ID" value="MFD1485042.1"/>
    <property type="molecule type" value="Genomic_DNA"/>
</dbReference>
<comment type="similarity">
    <text evidence="2 10">Belongs to the beta sliding clamp family.</text>
</comment>
<protein>
    <recommendedName>
        <fullName evidence="3 10">Beta sliding clamp</fullName>
    </recommendedName>
</protein>
<evidence type="ECO:0000313" key="15">
    <source>
        <dbReference type="Proteomes" id="UP001597252"/>
    </source>
</evidence>
<dbReference type="InterPro" id="IPR022634">
    <property type="entry name" value="DNA_polIII_beta_N"/>
</dbReference>
<evidence type="ECO:0000259" key="11">
    <source>
        <dbReference type="Pfam" id="PF00712"/>
    </source>
</evidence>
<dbReference type="Pfam" id="PF02767">
    <property type="entry name" value="DNA_pol3_beta_2"/>
    <property type="match status" value="1"/>
</dbReference>
<dbReference type="PANTHER" id="PTHR30478:SF0">
    <property type="entry name" value="BETA SLIDING CLAMP"/>
    <property type="match status" value="1"/>
</dbReference>
<feature type="domain" description="DNA polymerase III beta sliding clamp C-terminal" evidence="13">
    <location>
        <begin position="253"/>
        <end position="376"/>
    </location>
</feature>
<name>A0ABW4E560_9LACO</name>
<sequence>MKFTITRSTFIKTLNDVSRAITSKTTIPILTGLKMVLSDSGLVLTGSDADISIEARIDANAETNDLQIESTGSIVLPARFFNEIVKRLPEATMTVDVQDNFQTLITSGSSEFTINGLDANNYPRLPEIVNPDPLTIPADVLKQLINQTVIAVSTQESRPILTGVHLVIEAGQLIAVATDSHRLAQRTLELPAAKDAHYDVIIPGKSLTELSRTLTDDIDDVEIRFAENQVLFVAGQTSFYSRLLEGNYPDTSRLIPTTSTTRIEFDAPALLAAIQRASLLSHESSNNVVRLNLDTAAQTATIYGNSPDVGNVEEALSFNRLEGEALEISFNPDYMKDALQGFGQTAIEIAFTAPLRPFTLVPSEDHEHFIQLITPVRTF</sequence>
<evidence type="ECO:0000256" key="9">
    <source>
        <dbReference type="ARBA" id="ARBA00023125"/>
    </source>
</evidence>
<evidence type="ECO:0000256" key="2">
    <source>
        <dbReference type="ARBA" id="ARBA00010752"/>
    </source>
</evidence>
<evidence type="ECO:0000256" key="3">
    <source>
        <dbReference type="ARBA" id="ARBA00021035"/>
    </source>
</evidence>
<evidence type="ECO:0000256" key="5">
    <source>
        <dbReference type="ARBA" id="ARBA00022679"/>
    </source>
</evidence>
<evidence type="ECO:0000256" key="8">
    <source>
        <dbReference type="ARBA" id="ARBA00022932"/>
    </source>
</evidence>
<evidence type="ECO:0000259" key="12">
    <source>
        <dbReference type="Pfam" id="PF02767"/>
    </source>
</evidence>
<evidence type="ECO:0000256" key="6">
    <source>
        <dbReference type="ARBA" id="ARBA00022695"/>
    </source>
</evidence>
<keyword evidence="5 10" id="KW-0808">Transferase</keyword>
<dbReference type="Gene3D" id="3.70.10.10">
    <property type="match status" value="1"/>
</dbReference>